<keyword evidence="1" id="KW-0472">Membrane</keyword>
<protein>
    <submittedName>
        <fullName evidence="2">Uncharacterized protein</fullName>
    </submittedName>
</protein>
<dbReference type="PANTHER" id="PTHR37192:SF2">
    <property type="entry name" value="TRANSMEMBRANE PROTEIN"/>
    <property type="match status" value="1"/>
</dbReference>
<dbReference type="OMA" id="FLISSGW"/>
<keyword evidence="3" id="KW-1185">Reference proteome</keyword>
<organism evidence="2 3">
    <name type="scientific">Kalanchoe fedtschenkoi</name>
    <name type="common">Lavender scallops</name>
    <name type="synonym">South American air plant</name>
    <dbReference type="NCBI Taxonomy" id="63787"/>
    <lineage>
        <taxon>Eukaryota</taxon>
        <taxon>Viridiplantae</taxon>
        <taxon>Streptophyta</taxon>
        <taxon>Embryophyta</taxon>
        <taxon>Tracheophyta</taxon>
        <taxon>Spermatophyta</taxon>
        <taxon>Magnoliopsida</taxon>
        <taxon>eudicotyledons</taxon>
        <taxon>Gunneridae</taxon>
        <taxon>Pentapetalae</taxon>
        <taxon>Saxifragales</taxon>
        <taxon>Crassulaceae</taxon>
        <taxon>Kalanchoe</taxon>
    </lineage>
</organism>
<dbReference type="AlphaFoldDB" id="A0A7N0SWD9"/>
<evidence type="ECO:0000313" key="2">
    <source>
        <dbReference type="EnsemblPlants" id="Kaladp0010s0160.1.v1.1"/>
    </source>
</evidence>
<evidence type="ECO:0000256" key="1">
    <source>
        <dbReference type="SAM" id="Phobius"/>
    </source>
</evidence>
<dbReference type="Pfam" id="PF15938">
    <property type="entry name" value="DUF4750"/>
    <property type="match status" value="1"/>
</dbReference>
<name>A0A7N0SWD9_KALFE</name>
<proteinExistence type="predicted"/>
<sequence length="82" mass="9366">MESFSDHVSLVVIRPLSAVLFVFSFILIGWALAWKLVLVHVPLVQEIFGLKKKQFKPKPPTRRLSKLYSAMEARNSTSPWLA</sequence>
<dbReference type="PANTHER" id="PTHR37192">
    <property type="entry name" value="TRANSMEMBRANE PROTEIN"/>
    <property type="match status" value="1"/>
</dbReference>
<dbReference type="EnsemblPlants" id="Kaladp0010s0160.1.v1.1">
    <property type="protein sequence ID" value="Kaladp0010s0160.1.v1.1"/>
    <property type="gene ID" value="Kaladp0010s0160.v1.1"/>
</dbReference>
<dbReference type="Proteomes" id="UP000594263">
    <property type="component" value="Unplaced"/>
</dbReference>
<evidence type="ECO:0000313" key="3">
    <source>
        <dbReference type="Proteomes" id="UP000594263"/>
    </source>
</evidence>
<accession>A0A7N0SWD9</accession>
<dbReference type="Gramene" id="Kaladp0010s0160.1.v1.1">
    <property type="protein sequence ID" value="Kaladp0010s0160.1.v1.1"/>
    <property type="gene ID" value="Kaladp0010s0160.v1.1"/>
</dbReference>
<reference evidence="2" key="1">
    <citation type="submission" date="2021-01" db="UniProtKB">
        <authorList>
            <consortium name="EnsemblPlants"/>
        </authorList>
    </citation>
    <scope>IDENTIFICATION</scope>
</reference>
<feature type="transmembrane region" description="Helical" evidence="1">
    <location>
        <begin position="20"/>
        <end position="44"/>
    </location>
</feature>
<keyword evidence="1" id="KW-0812">Transmembrane</keyword>
<dbReference type="InterPro" id="IPR031851">
    <property type="entry name" value="DUF4750"/>
</dbReference>
<keyword evidence="1" id="KW-1133">Transmembrane helix</keyword>